<evidence type="ECO:0000313" key="3">
    <source>
        <dbReference type="Proteomes" id="UP001154282"/>
    </source>
</evidence>
<evidence type="ECO:0000256" key="1">
    <source>
        <dbReference type="SAM" id="SignalP"/>
    </source>
</evidence>
<feature type="chain" id="PRO_5043953585" description="Secreted protein" evidence="1">
    <location>
        <begin position="19"/>
        <end position="68"/>
    </location>
</feature>
<gene>
    <name evidence="2" type="ORF">LITE_LOCUS9534</name>
</gene>
<keyword evidence="1" id="KW-0732">Signal</keyword>
<dbReference type="EMBL" id="CAMGYJ010000004">
    <property type="protein sequence ID" value="CAI0397416.1"/>
    <property type="molecule type" value="Genomic_DNA"/>
</dbReference>
<evidence type="ECO:0008006" key="4">
    <source>
        <dbReference type="Google" id="ProtNLM"/>
    </source>
</evidence>
<keyword evidence="3" id="KW-1185">Reference proteome</keyword>
<reference evidence="2" key="1">
    <citation type="submission" date="2022-08" db="EMBL/GenBank/DDBJ databases">
        <authorList>
            <person name="Gutierrez-Valencia J."/>
        </authorList>
    </citation>
    <scope>NUCLEOTIDE SEQUENCE</scope>
</reference>
<feature type="signal peptide" evidence="1">
    <location>
        <begin position="1"/>
        <end position="18"/>
    </location>
</feature>
<dbReference type="AlphaFoldDB" id="A0AAV0IIT6"/>
<dbReference type="Proteomes" id="UP001154282">
    <property type="component" value="Unassembled WGS sequence"/>
</dbReference>
<organism evidence="2 3">
    <name type="scientific">Linum tenue</name>
    <dbReference type="NCBI Taxonomy" id="586396"/>
    <lineage>
        <taxon>Eukaryota</taxon>
        <taxon>Viridiplantae</taxon>
        <taxon>Streptophyta</taxon>
        <taxon>Embryophyta</taxon>
        <taxon>Tracheophyta</taxon>
        <taxon>Spermatophyta</taxon>
        <taxon>Magnoliopsida</taxon>
        <taxon>eudicotyledons</taxon>
        <taxon>Gunneridae</taxon>
        <taxon>Pentapetalae</taxon>
        <taxon>rosids</taxon>
        <taxon>fabids</taxon>
        <taxon>Malpighiales</taxon>
        <taxon>Linaceae</taxon>
        <taxon>Linum</taxon>
    </lineage>
</organism>
<accession>A0AAV0IIT6</accession>
<protein>
    <recommendedName>
        <fullName evidence="4">Secreted protein</fullName>
    </recommendedName>
</protein>
<sequence length="68" mass="7840">MMCIKKFFFFLYQSLVSIQGPVGYGPTTLPLRHSDLLKQKSYTHYMISTDFVNSSFNNVLSACYLLPH</sequence>
<name>A0AAV0IIT6_9ROSI</name>
<proteinExistence type="predicted"/>
<evidence type="ECO:0000313" key="2">
    <source>
        <dbReference type="EMBL" id="CAI0397416.1"/>
    </source>
</evidence>
<comment type="caution">
    <text evidence="2">The sequence shown here is derived from an EMBL/GenBank/DDBJ whole genome shotgun (WGS) entry which is preliminary data.</text>
</comment>